<evidence type="ECO:0000256" key="12">
    <source>
        <dbReference type="ARBA" id="ARBA00078369"/>
    </source>
</evidence>
<dbReference type="CDD" id="cd23797">
    <property type="entry name" value="UBCc_UBE2H"/>
    <property type="match status" value="1"/>
</dbReference>
<protein>
    <recommendedName>
        <fullName evidence="9">Ubiquitin-conjugating enzyme E2 H</fullName>
    </recommendedName>
    <alternativeName>
        <fullName evidence="12">(E3-independent) E2 ubiquitin-conjugating enzyme H</fullName>
    </alternativeName>
    <alternativeName>
        <fullName evidence="10">E2 ubiquitin-conjugating enzyme H</fullName>
    </alternativeName>
    <alternativeName>
        <fullName evidence="13">Ubiquitin carrier protein H</fullName>
    </alternativeName>
    <alternativeName>
        <fullName evidence="11">Ubiquitin-protein ligase H</fullName>
    </alternativeName>
</protein>
<dbReference type="Pfam" id="PF00179">
    <property type="entry name" value="UQ_con"/>
    <property type="match status" value="1"/>
</dbReference>
<feature type="active site" description="Glycyl thioester intermediate" evidence="14">
    <location>
        <position position="130"/>
    </location>
</feature>
<evidence type="ECO:0000256" key="15">
    <source>
        <dbReference type="RuleBase" id="RU362109"/>
    </source>
</evidence>
<evidence type="ECO:0000256" key="5">
    <source>
        <dbReference type="ARBA" id="ARBA00022843"/>
    </source>
</evidence>
<dbReference type="EMBL" id="FLRD01000050">
    <property type="protein sequence ID" value="SBT33033.1"/>
    <property type="molecule type" value="Genomic_DNA"/>
</dbReference>
<evidence type="ECO:0000313" key="18">
    <source>
        <dbReference type="EMBL" id="SBT33441.1"/>
    </source>
</evidence>
<evidence type="ECO:0000256" key="7">
    <source>
        <dbReference type="ARBA" id="ARBA00060202"/>
    </source>
</evidence>
<name>A0A1A8YN73_PLAOA</name>
<dbReference type="InterPro" id="IPR016135">
    <property type="entry name" value="UBQ-conjugating_enzyme/RWD"/>
</dbReference>
<evidence type="ECO:0000256" key="14">
    <source>
        <dbReference type="PROSITE-ProRule" id="PRU10133"/>
    </source>
</evidence>
<evidence type="ECO:0000259" key="16">
    <source>
        <dbReference type="PROSITE" id="PS50127"/>
    </source>
</evidence>
<evidence type="ECO:0000256" key="3">
    <source>
        <dbReference type="ARBA" id="ARBA00022786"/>
    </source>
</evidence>
<comment type="subunit">
    <text evidence="8">Interacts with MAEA and WDR26, components of the CTLH complex that contains GID4, RANBP9 and/or RANBP10, MKLN1, MAEA, RMND5A (or alternatively its paralog RMND5B), GID8, ARMC8, WDR26 and YPEL5.</text>
</comment>
<keyword evidence="6" id="KW-0007">Acetylation</keyword>
<dbReference type="SUPFAM" id="SSF54495">
    <property type="entry name" value="UBC-like"/>
    <property type="match status" value="1"/>
</dbReference>
<evidence type="ECO:0000256" key="11">
    <source>
        <dbReference type="ARBA" id="ARBA00077502"/>
    </source>
</evidence>
<evidence type="ECO:0000256" key="6">
    <source>
        <dbReference type="ARBA" id="ARBA00022990"/>
    </source>
</evidence>
<evidence type="ECO:0000313" key="17">
    <source>
        <dbReference type="EMBL" id="SBT33033.1"/>
    </source>
</evidence>
<dbReference type="InterPro" id="IPR000608">
    <property type="entry name" value="UBC"/>
</dbReference>
<dbReference type="PANTHER" id="PTHR24068">
    <property type="entry name" value="UBIQUITIN-CONJUGATING ENZYME E2"/>
    <property type="match status" value="1"/>
</dbReference>
<keyword evidence="20" id="KW-1185">Reference proteome</keyword>
<dbReference type="AlphaFoldDB" id="A0A1A8YN73"/>
<evidence type="ECO:0000256" key="8">
    <source>
        <dbReference type="ARBA" id="ARBA00063081"/>
    </source>
</evidence>
<keyword evidence="4 15" id="KW-0067">ATP-binding</keyword>
<dbReference type="Proteomes" id="UP000078550">
    <property type="component" value="Unassembled WGS sequence"/>
</dbReference>
<organism evidence="17 20">
    <name type="scientific">Plasmodium ovale wallikeri</name>
    <dbReference type="NCBI Taxonomy" id="864142"/>
    <lineage>
        <taxon>Eukaryota</taxon>
        <taxon>Sar</taxon>
        <taxon>Alveolata</taxon>
        <taxon>Apicomplexa</taxon>
        <taxon>Aconoidasida</taxon>
        <taxon>Haemosporida</taxon>
        <taxon>Plasmodiidae</taxon>
        <taxon>Plasmodium</taxon>
        <taxon>Plasmodium (Plasmodium)</taxon>
    </lineage>
</organism>
<keyword evidence="5" id="KW-0832">Ubl conjugation</keyword>
<dbReference type="GO" id="GO:0005524">
    <property type="term" value="F:ATP binding"/>
    <property type="evidence" value="ECO:0007669"/>
    <property type="project" value="UniProtKB-UniRule"/>
</dbReference>
<dbReference type="EMBL" id="FLRE01000062">
    <property type="protein sequence ID" value="SBT33441.1"/>
    <property type="molecule type" value="Genomic_DNA"/>
</dbReference>
<dbReference type="Gene3D" id="3.10.110.10">
    <property type="entry name" value="Ubiquitin Conjugating Enzyme"/>
    <property type="match status" value="1"/>
</dbReference>
<proteinExistence type="inferred from homology"/>
<comment type="function">
    <text evidence="7">Accepts ubiquitin from the E1 complex and catalyzes its covalent attachment to other proteins. E2 ubiquitin conjugating enzyme that transfers ubiquitin to MAEA, a core component of the CTLH E3 ubiquitin-protein ligase complex. In vitro catalyzes 'Lys-11'- and 'Lys-48'-linked polyubiquitination. Capable, in vitro, to ubiquitinate histone H2A.</text>
</comment>
<evidence type="ECO:0000256" key="10">
    <source>
        <dbReference type="ARBA" id="ARBA00076312"/>
    </source>
</evidence>
<dbReference type="PROSITE" id="PS00183">
    <property type="entry name" value="UBC_1"/>
    <property type="match status" value="1"/>
</dbReference>
<evidence type="ECO:0000313" key="19">
    <source>
        <dbReference type="Proteomes" id="UP000078550"/>
    </source>
</evidence>
<comment type="similarity">
    <text evidence="15">Belongs to the ubiquitin-conjugating enzyme family.</text>
</comment>
<accession>A0A1A8YN73</accession>
<evidence type="ECO:0000256" key="1">
    <source>
        <dbReference type="ARBA" id="ARBA00022679"/>
    </source>
</evidence>
<dbReference type="SMART" id="SM00212">
    <property type="entry name" value="UBCc"/>
    <property type="match status" value="1"/>
</dbReference>
<evidence type="ECO:0000256" key="13">
    <source>
        <dbReference type="ARBA" id="ARBA00082119"/>
    </source>
</evidence>
<reference evidence="19 20" key="1">
    <citation type="submission" date="2016-05" db="EMBL/GenBank/DDBJ databases">
        <authorList>
            <person name="Naeem Raeece"/>
        </authorList>
    </citation>
    <scope>NUCLEOTIDE SEQUENCE [LARGE SCALE GENOMIC DNA]</scope>
</reference>
<keyword evidence="2 15" id="KW-0547">Nucleotide-binding</keyword>
<dbReference type="InterPro" id="IPR023313">
    <property type="entry name" value="UBQ-conjugating_AS"/>
</dbReference>
<sequence length="234" mass="26550">MHDESPGILNAKTVRLHQAVKLNNGSTQDFDVMFHGPNGSKKETLCLTLWRYNLHYGVYLFIYIYMYGHKCLSTLATHLCVSLINIAAYEGGIWKVHVTLPDDYPFASPSIGFMNKLLHPNVDEASGSVCLDVINQTWTPLYSLVNVFEVFLPQLLTYPNPSDPLNSDAASLLMKDKNIYEEKVKEYVKLYASKDLWDRQKKEKNAANINGNISPVSELSYVDQEVQDIDLENL</sequence>
<keyword evidence="3 15" id="KW-0833">Ubl conjugation pathway</keyword>
<feature type="domain" description="UBC core" evidence="16">
    <location>
        <begin position="27"/>
        <end position="193"/>
    </location>
</feature>
<keyword evidence="1" id="KW-0808">Transferase</keyword>
<gene>
    <name evidence="17" type="ORF">POVWA1_015160</name>
    <name evidence="18" type="ORF">POVWA2_014810</name>
</gene>
<dbReference type="Proteomes" id="UP000078555">
    <property type="component" value="Unassembled WGS sequence"/>
</dbReference>
<dbReference type="PROSITE" id="PS50127">
    <property type="entry name" value="UBC_2"/>
    <property type="match status" value="1"/>
</dbReference>
<reference evidence="17" key="2">
    <citation type="submission" date="2016-05" db="EMBL/GenBank/DDBJ databases">
        <authorList>
            <person name="Lavstsen T."/>
            <person name="Jespersen J.S."/>
        </authorList>
    </citation>
    <scope>NUCLEOTIDE SEQUENCE [LARGE SCALE GENOMIC DNA]</scope>
</reference>
<dbReference type="GO" id="GO:0004842">
    <property type="term" value="F:ubiquitin-protein transferase activity"/>
    <property type="evidence" value="ECO:0007669"/>
    <property type="project" value="UniProtKB-ARBA"/>
</dbReference>
<dbReference type="FunFam" id="3.10.110.10:FF:000078">
    <property type="entry name" value="ubiquitin-conjugating enzyme E2 H isoform X2"/>
    <property type="match status" value="1"/>
</dbReference>
<evidence type="ECO:0000313" key="20">
    <source>
        <dbReference type="Proteomes" id="UP000078555"/>
    </source>
</evidence>
<evidence type="ECO:0000256" key="4">
    <source>
        <dbReference type="ARBA" id="ARBA00022840"/>
    </source>
</evidence>
<evidence type="ECO:0000256" key="9">
    <source>
        <dbReference type="ARBA" id="ARBA00072436"/>
    </source>
</evidence>
<evidence type="ECO:0000256" key="2">
    <source>
        <dbReference type="ARBA" id="ARBA00022741"/>
    </source>
</evidence>